<protein>
    <submittedName>
        <fullName evidence="8">Deoxyribodipyrimidine photo-lyase</fullName>
        <ecNumber evidence="8">4.1.99.3</ecNumber>
    </submittedName>
</protein>
<dbReference type="InterPro" id="IPR002081">
    <property type="entry name" value="Cryptochrome/DNA_photolyase_1"/>
</dbReference>
<dbReference type="PRINTS" id="PR00147">
    <property type="entry name" value="DNAPHOTLYASE"/>
</dbReference>
<comment type="similarity">
    <text evidence="6">Belongs to the DNA photolyase family.</text>
</comment>
<dbReference type="PANTHER" id="PTHR11455">
    <property type="entry name" value="CRYPTOCHROME"/>
    <property type="match status" value="1"/>
</dbReference>
<comment type="cofactor">
    <cofactor evidence="2">
        <name>FAD</name>
        <dbReference type="ChEBI" id="CHEBI:57692"/>
    </cofactor>
</comment>
<evidence type="ECO:0000313" key="9">
    <source>
        <dbReference type="Proteomes" id="UP001290861"/>
    </source>
</evidence>
<evidence type="ECO:0000313" key="8">
    <source>
        <dbReference type="EMBL" id="MDZ8119216.1"/>
    </source>
</evidence>
<gene>
    <name evidence="8" type="ORF">P9H32_11330</name>
</gene>
<evidence type="ECO:0000256" key="6">
    <source>
        <dbReference type="RuleBase" id="RU004182"/>
    </source>
</evidence>
<evidence type="ECO:0000256" key="4">
    <source>
        <dbReference type="ARBA" id="ARBA00022827"/>
    </source>
</evidence>
<evidence type="ECO:0000256" key="1">
    <source>
        <dbReference type="ARBA" id="ARBA00001932"/>
    </source>
</evidence>
<feature type="domain" description="Photolyase/cryptochrome alpha/beta" evidence="7">
    <location>
        <begin position="2"/>
        <end position="127"/>
    </location>
</feature>
<dbReference type="InterPro" id="IPR005101">
    <property type="entry name" value="Cryptochr/Photolyase_FAD-bd"/>
</dbReference>
<dbReference type="SUPFAM" id="SSF52425">
    <property type="entry name" value="Cryptochrome/photolyase, N-terminal domain"/>
    <property type="match status" value="1"/>
</dbReference>
<reference evidence="8 9" key="1">
    <citation type="journal article" date="2024" name="Appl. Environ. Microbiol.">
        <title>Pontiella agarivorans sp. nov., a novel marine anaerobic bacterium capable of degrading macroalgal polysaccharides and fixing nitrogen.</title>
        <authorList>
            <person name="Liu N."/>
            <person name="Kivenson V."/>
            <person name="Peng X."/>
            <person name="Cui Z."/>
            <person name="Lankiewicz T.S."/>
            <person name="Gosselin K.M."/>
            <person name="English C.J."/>
            <person name="Blair E.M."/>
            <person name="O'Malley M.A."/>
            <person name="Valentine D.L."/>
        </authorList>
    </citation>
    <scope>NUCLEOTIDE SEQUENCE [LARGE SCALE GENOMIC DNA]</scope>
    <source>
        <strain evidence="8 9">NLcol2</strain>
    </source>
</reference>
<dbReference type="InterPro" id="IPR014729">
    <property type="entry name" value="Rossmann-like_a/b/a_fold"/>
</dbReference>
<dbReference type="GO" id="GO:0003904">
    <property type="term" value="F:deoxyribodipyrimidine photo-lyase activity"/>
    <property type="evidence" value="ECO:0007669"/>
    <property type="project" value="UniProtKB-EC"/>
</dbReference>
<evidence type="ECO:0000256" key="2">
    <source>
        <dbReference type="ARBA" id="ARBA00001974"/>
    </source>
</evidence>
<dbReference type="Gene3D" id="1.10.579.10">
    <property type="entry name" value="DNA Cyclobutane Dipyrimidine Photolyase, subunit A, domain 3"/>
    <property type="match status" value="1"/>
</dbReference>
<dbReference type="RefSeq" id="WP_322609002.1">
    <property type="nucleotide sequence ID" value="NZ_JARVCO010000010.1"/>
</dbReference>
<dbReference type="Gene3D" id="3.40.50.620">
    <property type="entry name" value="HUPs"/>
    <property type="match status" value="1"/>
</dbReference>
<name>A0ABU5MZ25_9BACT</name>
<dbReference type="Proteomes" id="UP001290861">
    <property type="component" value="Unassembled WGS sequence"/>
</dbReference>
<proteinExistence type="inferred from homology"/>
<evidence type="ECO:0000256" key="5">
    <source>
        <dbReference type="ARBA" id="ARBA00022991"/>
    </source>
</evidence>
<dbReference type="PROSITE" id="PS00691">
    <property type="entry name" value="DNA_PHOTOLYASES_1_2"/>
    <property type="match status" value="1"/>
</dbReference>
<dbReference type="InterPro" id="IPR036134">
    <property type="entry name" value="Crypto/Photolyase_FAD-like_sf"/>
</dbReference>
<keyword evidence="9" id="KW-1185">Reference proteome</keyword>
<comment type="cofactor">
    <cofactor evidence="1">
        <name>(6R)-5,10-methylene-5,6,7,8-tetrahydrofolate</name>
        <dbReference type="ChEBI" id="CHEBI:15636"/>
    </cofactor>
</comment>
<dbReference type="Gene3D" id="1.25.40.80">
    <property type="match status" value="1"/>
</dbReference>
<keyword evidence="4 6" id="KW-0274">FAD</keyword>
<dbReference type="Pfam" id="PF03441">
    <property type="entry name" value="FAD_binding_7"/>
    <property type="match status" value="1"/>
</dbReference>
<evidence type="ECO:0000256" key="3">
    <source>
        <dbReference type="ARBA" id="ARBA00022630"/>
    </source>
</evidence>
<dbReference type="PANTHER" id="PTHR11455:SF9">
    <property type="entry name" value="CRYPTOCHROME CIRCADIAN CLOCK 5 ISOFORM X1"/>
    <property type="match status" value="1"/>
</dbReference>
<sequence length="473" mass="53825">MKKTIHWFRQDLRVADNPAWVSACESGAVFPVYIHDTENGRDEQLGAASEWWLHHSLESLNKSLGGALNIYAGDSAEIIHQLVRKYDISGVTWNGCYEPWRVELDRAVTDLLEKEGIEVAVFNGSLLWAPEEVSKQDGTPYKVFTPFFKRGCLGAMPPRRPLPEPKGRYGRDPESVELKELDLLPKQGWDAAFYDHWKPGETGAFQRLESFLALGLKGYKEGRDFPARKNVSRLSPHLHFGEISPNQIWYAVRNRTADDDVGHFCSELGWREFSNHLLFHFPYITKRNLNPKFDVFPWDPDEKKLQAWQQGKTGIPIVDAGMRELWQTGYMHNRVRMVAASFLVKNLLIHWKEGERWFRDTLVDADLANNTASWQWVAGSGADAAPYFRIFNAVTQGRKFDSDGAYIRSYIPEISRLPDKYLFSPWEAPENILREAGVVMGSDYPLPIADLKKSRADALAAYATIKEGGTSSA</sequence>
<evidence type="ECO:0000259" key="7">
    <source>
        <dbReference type="PROSITE" id="PS51645"/>
    </source>
</evidence>
<dbReference type="InterPro" id="IPR036155">
    <property type="entry name" value="Crypto/Photolyase_N_sf"/>
</dbReference>
<dbReference type="InterPro" id="IPR018394">
    <property type="entry name" value="DNA_photolyase_1_CS_C"/>
</dbReference>
<dbReference type="InterPro" id="IPR006050">
    <property type="entry name" value="DNA_photolyase_N"/>
</dbReference>
<dbReference type="EC" id="4.1.99.3" evidence="8"/>
<dbReference type="PROSITE" id="PS00394">
    <property type="entry name" value="DNA_PHOTOLYASES_1_1"/>
    <property type="match status" value="1"/>
</dbReference>
<dbReference type="EMBL" id="JARVCO010000010">
    <property type="protein sequence ID" value="MDZ8119216.1"/>
    <property type="molecule type" value="Genomic_DNA"/>
</dbReference>
<comment type="caution">
    <text evidence="8">The sequence shown here is derived from an EMBL/GenBank/DDBJ whole genome shotgun (WGS) entry which is preliminary data.</text>
</comment>
<keyword evidence="3 6" id="KW-0285">Flavoprotein</keyword>
<keyword evidence="8" id="KW-0456">Lyase</keyword>
<dbReference type="SUPFAM" id="SSF48173">
    <property type="entry name" value="Cryptochrome/photolyase FAD-binding domain"/>
    <property type="match status" value="1"/>
</dbReference>
<organism evidence="8 9">
    <name type="scientific">Pontiella agarivorans</name>
    <dbReference type="NCBI Taxonomy" id="3038953"/>
    <lineage>
        <taxon>Bacteria</taxon>
        <taxon>Pseudomonadati</taxon>
        <taxon>Kiritimatiellota</taxon>
        <taxon>Kiritimatiellia</taxon>
        <taxon>Kiritimatiellales</taxon>
        <taxon>Pontiellaceae</taxon>
        <taxon>Pontiella</taxon>
    </lineage>
</organism>
<keyword evidence="5 6" id="KW-0157">Chromophore</keyword>
<dbReference type="PROSITE" id="PS51645">
    <property type="entry name" value="PHR_CRY_ALPHA_BETA"/>
    <property type="match status" value="1"/>
</dbReference>
<accession>A0ABU5MZ25</accession>
<dbReference type="Pfam" id="PF00875">
    <property type="entry name" value="DNA_photolyase"/>
    <property type="match status" value="1"/>
</dbReference>